<dbReference type="PROSITE" id="PS51379">
    <property type="entry name" value="4FE4S_FER_2"/>
    <property type="match status" value="1"/>
</dbReference>
<sequence length="80" mass="8682">MARAGRRWVDERRNTAGMHVTVDYTLCEGHGQCIMAAPDVFDLPDDSEQVVVLNPDPAADEQDAVVRAAAMCPAQAIRVS</sequence>
<feature type="domain" description="4Fe-4S ferredoxin-type" evidence="9">
    <location>
        <begin position="18"/>
        <end position="46"/>
    </location>
</feature>
<dbReference type="PRINTS" id="PR00352">
    <property type="entry name" value="3FE4SFRDOXIN"/>
</dbReference>
<accession>A0A7I9YNK3</accession>
<dbReference type="PANTHER" id="PTHR36923:SF3">
    <property type="entry name" value="FERREDOXIN"/>
    <property type="match status" value="1"/>
</dbReference>
<keyword evidence="2 8" id="KW-0813">Transport</keyword>
<evidence type="ECO:0000256" key="2">
    <source>
        <dbReference type="ARBA" id="ARBA00022448"/>
    </source>
</evidence>
<evidence type="ECO:0000256" key="5">
    <source>
        <dbReference type="ARBA" id="ARBA00023004"/>
    </source>
</evidence>
<evidence type="ECO:0000256" key="6">
    <source>
        <dbReference type="ARBA" id="ARBA00023014"/>
    </source>
</evidence>
<dbReference type="Gene3D" id="3.30.70.20">
    <property type="match status" value="1"/>
</dbReference>
<evidence type="ECO:0000259" key="9">
    <source>
        <dbReference type="PROSITE" id="PS51379"/>
    </source>
</evidence>
<dbReference type="GO" id="GO:0005506">
    <property type="term" value="F:iron ion binding"/>
    <property type="evidence" value="ECO:0007669"/>
    <property type="project" value="UniProtKB-UniRule"/>
</dbReference>
<protein>
    <recommendedName>
        <fullName evidence="8">Ferredoxin</fullName>
    </recommendedName>
</protein>
<dbReference type="SUPFAM" id="SSF54862">
    <property type="entry name" value="4Fe-4S ferredoxins"/>
    <property type="match status" value="1"/>
</dbReference>
<comment type="function">
    <text evidence="8">Ferredoxins are iron-sulfur proteins that transfer electrons in a wide variety of metabolic reactions.</text>
</comment>
<organism evidence="10 11">
    <name type="scientific">Mycobacterium bourgelatii</name>
    <dbReference type="NCBI Taxonomy" id="1273442"/>
    <lineage>
        <taxon>Bacteria</taxon>
        <taxon>Bacillati</taxon>
        <taxon>Actinomycetota</taxon>
        <taxon>Actinomycetes</taxon>
        <taxon>Mycobacteriales</taxon>
        <taxon>Mycobacteriaceae</taxon>
        <taxon>Mycobacterium</taxon>
    </lineage>
</organism>
<dbReference type="InterPro" id="IPR051269">
    <property type="entry name" value="Fe-S_cluster_ET"/>
</dbReference>
<dbReference type="Proteomes" id="UP000465360">
    <property type="component" value="Unassembled WGS sequence"/>
</dbReference>
<evidence type="ECO:0000313" key="10">
    <source>
        <dbReference type="EMBL" id="GFG90083.1"/>
    </source>
</evidence>
<keyword evidence="7" id="KW-0003">3Fe-4S</keyword>
<dbReference type="AlphaFoldDB" id="A0A7I9YNK3"/>
<keyword evidence="4 8" id="KW-0249">Electron transport</keyword>
<dbReference type="PANTHER" id="PTHR36923">
    <property type="entry name" value="FERREDOXIN"/>
    <property type="match status" value="1"/>
</dbReference>
<proteinExistence type="predicted"/>
<evidence type="ECO:0000313" key="11">
    <source>
        <dbReference type="Proteomes" id="UP000465360"/>
    </source>
</evidence>
<dbReference type="InterPro" id="IPR001080">
    <property type="entry name" value="3Fe4S_ferredoxin"/>
</dbReference>
<dbReference type="GO" id="GO:0051538">
    <property type="term" value="F:3 iron, 4 sulfur cluster binding"/>
    <property type="evidence" value="ECO:0007669"/>
    <property type="project" value="UniProtKB-KW"/>
</dbReference>
<evidence type="ECO:0000256" key="8">
    <source>
        <dbReference type="RuleBase" id="RU368020"/>
    </source>
</evidence>
<name>A0A7I9YNK3_MYCBU</name>
<comment type="cofactor">
    <cofactor evidence="1">
        <name>[3Fe-4S] cluster</name>
        <dbReference type="ChEBI" id="CHEBI:21137"/>
    </cofactor>
</comment>
<gene>
    <name evidence="10" type="primary">fer</name>
    <name evidence="10" type="ORF">MBOU_21250</name>
</gene>
<keyword evidence="6 8" id="KW-0411">Iron-sulfur</keyword>
<dbReference type="GO" id="GO:0009055">
    <property type="term" value="F:electron transfer activity"/>
    <property type="evidence" value="ECO:0007669"/>
    <property type="project" value="UniProtKB-UniRule"/>
</dbReference>
<comment type="caution">
    <text evidence="10">The sequence shown here is derived from an EMBL/GenBank/DDBJ whole genome shotgun (WGS) entry which is preliminary data.</text>
</comment>
<evidence type="ECO:0000256" key="7">
    <source>
        <dbReference type="ARBA" id="ARBA00023291"/>
    </source>
</evidence>
<dbReference type="EMBL" id="BLKZ01000001">
    <property type="protein sequence ID" value="GFG90083.1"/>
    <property type="molecule type" value="Genomic_DNA"/>
</dbReference>
<keyword evidence="11" id="KW-1185">Reference proteome</keyword>
<dbReference type="InterPro" id="IPR017896">
    <property type="entry name" value="4Fe4S_Fe-S-bd"/>
</dbReference>
<reference evidence="10 11" key="1">
    <citation type="journal article" date="2019" name="Emerg. Microbes Infect.">
        <title>Comprehensive subspecies identification of 175 nontuberculous mycobacteria species based on 7547 genomic profiles.</title>
        <authorList>
            <person name="Matsumoto Y."/>
            <person name="Kinjo T."/>
            <person name="Motooka D."/>
            <person name="Nabeya D."/>
            <person name="Jung N."/>
            <person name="Uechi K."/>
            <person name="Horii T."/>
            <person name="Iida T."/>
            <person name="Fujita J."/>
            <person name="Nakamura S."/>
        </authorList>
    </citation>
    <scope>NUCLEOTIDE SEQUENCE [LARGE SCALE GENOMIC DNA]</scope>
    <source>
        <strain evidence="10 11">JCM 30725</strain>
    </source>
</reference>
<evidence type="ECO:0000256" key="3">
    <source>
        <dbReference type="ARBA" id="ARBA00022723"/>
    </source>
</evidence>
<dbReference type="Pfam" id="PF13459">
    <property type="entry name" value="Fer4_15"/>
    <property type="match status" value="1"/>
</dbReference>
<evidence type="ECO:0000256" key="1">
    <source>
        <dbReference type="ARBA" id="ARBA00001927"/>
    </source>
</evidence>
<keyword evidence="5 8" id="KW-0408">Iron</keyword>
<evidence type="ECO:0000256" key="4">
    <source>
        <dbReference type="ARBA" id="ARBA00022982"/>
    </source>
</evidence>
<keyword evidence="3 8" id="KW-0479">Metal-binding</keyword>